<dbReference type="GeneID" id="101493282"/>
<feature type="compositionally biased region" description="Basic and acidic residues" evidence="3">
    <location>
        <begin position="151"/>
        <end position="169"/>
    </location>
</feature>
<evidence type="ECO:0000313" key="5">
    <source>
        <dbReference type="RefSeq" id="XP_027193113.1"/>
    </source>
</evidence>
<evidence type="ECO:0000256" key="3">
    <source>
        <dbReference type="SAM" id="MobiDB-lite"/>
    </source>
</evidence>
<evidence type="ECO:0000313" key="4">
    <source>
        <dbReference type="Proteomes" id="UP000087171"/>
    </source>
</evidence>
<feature type="region of interest" description="Disordered" evidence="3">
    <location>
        <begin position="148"/>
        <end position="169"/>
    </location>
</feature>
<reference evidence="5" key="2">
    <citation type="submission" date="2025-08" db="UniProtKB">
        <authorList>
            <consortium name="RefSeq"/>
        </authorList>
    </citation>
    <scope>IDENTIFICATION</scope>
    <source>
        <tissue evidence="5">Etiolated seedlings</tissue>
    </source>
</reference>
<reference evidence="4" key="1">
    <citation type="journal article" date="2013" name="Nat. Biotechnol.">
        <title>Draft genome sequence of chickpea (Cicer arietinum) provides a resource for trait improvement.</title>
        <authorList>
            <person name="Varshney R.K."/>
            <person name="Song C."/>
            <person name="Saxena R.K."/>
            <person name="Azam S."/>
            <person name="Yu S."/>
            <person name="Sharpe A.G."/>
            <person name="Cannon S."/>
            <person name="Baek J."/>
            <person name="Rosen B.D."/>
            <person name="Tar'an B."/>
            <person name="Millan T."/>
            <person name="Zhang X."/>
            <person name="Ramsay L.D."/>
            <person name="Iwata A."/>
            <person name="Wang Y."/>
            <person name="Nelson W."/>
            <person name="Farmer A.D."/>
            <person name="Gaur P.M."/>
            <person name="Soderlund C."/>
            <person name="Penmetsa R.V."/>
            <person name="Xu C."/>
            <person name="Bharti A.K."/>
            <person name="He W."/>
            <person name="Winter P."/>
            <person name="Zhao S."/>
            <person name="Hane J.K."/>
            <person name="Carrasquilla-Garcia N."/>
            <person name="Condie J.A."/>
            <person name="Upadhyaya H.D."/>
            <person name="Luo M.C."/>
            <person name="Thudi M."/>
            <person name="Gowda C.L."/>
            <person name="Singh N.P."/>
            <person name="Lichtenzveig J."/>
            <person name="Gali K.K."/>
            <person name="Rubio J."/>
            <person name="Nadarajan N."/>
            <person name="Dolezel J."/>
            <person name="Bansal K.C."/>
            <person name="Xu X."/>
            <person name="Edwards D."/>
            <person name="Zhang G."/>
            <person name="Kahl G."/>
            <person name="Gil J."/>
            <person name="Singh K.B."/>
            <person name="Datta S.K."/>
            <person name="Jackson S.A."/>
            <person name="Wang J."/>
            <person name="Cook D.R."/>
        </authorList>
    </citation>
    <scope>NUCLEOTIDE SEQUENCE [LARGE SCALE GENOMIC DNA]</scope>
    <source>
        <strain evidence="4">cv. CDC Frontier</strain>
    </source>
</reference>
<dbReference type="STRING" id="3827.A0A3Q7XWV4"/>
<dbReference type="Gene3D" id="6.10.140.1620">
    <property type="match status" value="1"/>
</dbReference>
<accession>A0A3Q7XWV4</accession>
<sequence>MELNLKSFSFEKLEAEHEVEENMHFLKSLQELKELRAQLHHAADYCETTFLKSEGKKDVMENTKEYICRAMVTVVDHLGNVSSNLEGLISHTNSFSEAEIRIQSLKQRLFSCGQYADKLALSNMQWREKPTRFHTRYSSSRNISSPILERSSTEKLSDSKSEVTLRKEDKHTQKDLPLYMYSHKSCEAKNLKPATTTTNKHNNLAFVMPVRDGLSVLAKVSSPKFHFQGSPKVARHRRSLHGSDILWLMRRSKRTQ</sequence>
<evidence type="ECO:0000256" key="2">
    <source>
        <dbReference type="ARBA" id="ARBA00025223"/>
    </source>
</evidence>
<comment type="similarity">
    <text evidence="1">Belongs to the ABI family.</text>
</comment>
<protein>
    <submittedName>
        <fullName evidence="5">Probable protein ABIL5 isoform X1</fullName>
    </submittedName>
</protein>
<dbReference type="RefSeq" id="XP_027193113.1">
    <property type="nucleotide sequence ID" value="XM_027337312.1"/>
</dbReference>
<gene>
    <name evidence="5" type="primary">LOC101493282</name>
</gene>
<proteinExistence type="inferred from homology"/>
<dbReference type="InterPro" id="IPR028457">
    <property type="entry name" value="ABI"/>
</dbReference>
<dbReference type="PANTHER" id="PTHR10460:SF11">
    <property type="entry name" value="PROTEIN ABIL5-RELATED"/>
    <property type="match status" value="1"/>
</dbReference>
<keyword evidence="4" id="KW-1185">Reference proteome</keyword>
<dbReference type="AlphaFoldDB" id="A0A3Q7XWV4"/>
<dbReference type="OrthoDB" id="2159336at2759"/>
<organism evidence="4 5">
    <name type="scientific">Cicer arietinum</name>
    <name type="common">Chickpea</name>
    <name type="synonym">Garbanzo</name>
    <dbReference type="NCBI Taxonomy" id="3827"/>
    <lineage>
        <taxon>Eukaryota</taxon>
        <taxon>Viridiplantae</taxon>
        <taxon>Streptophyta</taxon>
        <taxon>Embryophyta</taxon>
        <taxon>Tracheophyta</taxon>
        <taxon>Spermatophyta</taxon>
        <taxon>Magnoliopsida</taxon>
        <taxon>eudicotyledons</taxon>
        <taxon>Gunneridae</taxon>
        <taxon>Pentapetalae</taxon>
        <taxon>rosids</taxon>
        <taxon>fabids</taxon>
        <taxon>Fabales</taxon>
        <taxon>Fabaceae</taxon>
        <taxon>Papilionoideae</taxon>
        <taxon>50 kb inversion clade</taxon>
        <taxon>NPAAA clade</taxon>
        <taxon>Hologalegina</taxon>
        <taxon>IRL clade</taxon>
        <taxon>Cicereae</taxon>
        <taxon>Cicer</taxon>
    </lineage>
</organism>
<evidence type="ECO:0000256" key="1">
    <source>
        <dbReference type="ARBA" id="ARBA00010020"/>
    </source>
</evidence>
<name>A0A3Q7XWV4_CICAR</name>
<comment type="function">
    <text evidence="2">Involved in regulation of actin and microtubule organization. Part of a WAVE complex that activates the Arp2/3 complex.</text>
</comment>
<dbReference type="PANTHER" id="PTHR10460">
    <property type="entry name" value="ABL INTERACTOR FAMILY MEMBER"/>
    <property type="match status" value="1"/>
</dbReference>
<dbReference type="Proteomes" id="UP000087171">
    <property type="component" value="Chromosome Ca8"/>
</dbReference>